<keyword evidence="3" id="KW-1185">Reference proteome</keyword>
<feature type="compositionally biased region" description="Polar residues" evidence="1">
    <location>
        <begin position="353"/>
        <end position="365"/>
    </location>
</feature>
<feature type="compositionally biased region" description="Low complexity" evidence="1">
    <location>
        <begin position="435"/>
        <end position="452"/>
    </location>
</feature>
<evidence type="ECO:0000256" key="1">
    <source>
        <dbReference type="SAM" id="MobiDB-lite"/>
    </source>
</evidence>
<feature type="compositionally biased region" description="Pro residues" evidence="1">
    <location>
        <begin position="453"/>
        <end position="467"/>
    </location>
</feature>
<feature type="compositionally biased region" description="Low complexity" evidence="1">
    <location>
        <begin position="206"/>
        <end position="221"/>
    </location>
</feature>
<feature type="compositionally biased region" description="Low complexity" evidence="1">
    <location>
        <begin position="338"/>
        <end position="352"/>
    </location>
</feature>
<sequence>MVVRRMRVCRERQIPAQRSEAALRCRTRTGAREAPGTGDDGHGGADHHRDDDSDEDDDGGVEAIDNCTADQATSTNADDIVPEQHNHDDDDDDDNSGHGEPPYSLRDDCNADAWRRGPRRAAESTVAPIDGATTFSGSYRISATATTERRAPMQSLALRRETLGPPSPDITLSTDLPLSSTTRVTAGTRRSPRSAPTSPGNATRQSPRSSGPSGSDASPPGKSDDAMTRTTRAARRPRILSDSDSEGDFAPTKILPSRTKAVVTTVTTRSMVGTKPTTASTVAATAARTTRATVSSGSAATPPVSSGRASTGRATTGRTTTSVHSGTKHSAAPKLRATRAAPSANTAKAAPSRTGSATPPVTQRQMRGAGSGTNTPKFPSHISGHSPPAKRSSPGARRSPDNYKMPPGTRRRGGRRGWRTPRRSVNTPPGNSGRTNPASTSATTTTTTKATTPPAPVRSWPTPPPASPSTTFDEVVKGLAPRTPRNSPVFVVLSTATTTISTCDRLITSASLLRWPDDAIKCVRGNRVFRGTSPGSDNISCLLLEPWSMSLSRTML</sequence>
<dbReference type="EMBL" id="KQ435857">
    <property type="protein sequence ID" value="KOX70605.1"/>
    <property type="molecule type" value="Genomic_DNA"/>
</dbReference>
<protein>
    <submittedName>
        <fullName evidence="2">Uncharacterized protein</fullName>
    </submittedName>
</protein>
<dbReference type="Proteomes" id="UP000053105">
    <property type="component" value="Unassembled WGS sequence"/>
</dbReference>
<feature type="compositionally biased region" description="Basic and acidic residues" evidence="1">
    <location>
        <begin position="105"/>
        <end position="115"/>
    </location>
</feature>
<gene>
    <name evidence="2" type="ORF">WN51_05402</name>
</gene>
<feature type="compositionally biased region" description="Polar residues" evidence="1">
    <location>
        <begin position="133"/>
        <end position="146"/>
    </location>
</feature>
<feature type="compositionally biased region" description="Low complexity" evidence="1">
    <location>
        <begin position="282"/>
        <end position="322"/>
    </location>
</feature>
<feature type="compositionally biased region" description="Basic and acidic residues" evidence="1">
    <location>
        <begin position="39"/>
        <end position="51"/>
    </location>
</feature>
<feature type="region of interest" description="Disordered" evidence="1">
    <location>
        <begin position="282"/>
        <end position="470"/>
    </location>
</feature>
<accession>A0A0M8ZT56</accession>
<feature type="compositionally biased region" description="Low complexity" evidence="1">
    <location>
        <begin position="171"/>
        <end position="182"/>
    </location>
</feature>
<feature type="region of interest" description="Disordered" evidence="1">
    <location>
        <begin position="1"/>
        <end position="253"/>
    </location>
</feature>
<evidence type="ECO:0000313" key="2">
    <source>
        <dbReference type="EMBL" id="KOX70605.1"/>
    </source>
</evidence>
<feature type="compositionally biased region" description="Polar residues" evidence="1">
    <location>
        <begin position="68"/>
        <end position="77"/>
    </location>
</feature>
<name>A0A0M8ZT56_9HYME</name>
<proteinExistence type="predicted"/>
<organism evidence="2 3">
    <name type="scientific">Melipona quadrifasciata</name>
    <dbReference type="NCBI Taxonomy" id="166423"/>
    <lineage>
        <taxon>Eukaryota</taxon>
        <taxon>Metazoa</taxon>
        <taxon>Ecdysozoa</taxon>
        <taxon>Arthropoda</taxon>
        <taxon>Hexapoda</taxon>
        <taxon>Insecta</taxon>
        <taxon>Pterygota</taxon>
        <taxon>Neoptera</taxon>
        <taxon>Endopterygota</taxon>
        <taxon>Hymenoptera</taxon>
        <taxon>Apocrita</taxon>
        <taxon>Aculeata</taxon>
        <taxon>Apoidea</taxon>
        <taxon>Anthophila</taxon>
        <taxon>Apidae</taxon>
        <taxon>Melipona</taxon>
    </lineage>
</organism>
<reference evidence="2 3" key="1">
    <citation type="submission" date="2015-07" db="EMBL/GenBank/DDBJ databases">
        <title>The genome of Melipona quadrifasciata.</title>
        <authorList>
            <person name="Pan H."/>
            <person name="Kapheim K."/>
        </authorList>
    </citation>
    <scope>NUCLEOTIDE SEQUENCE [LARGE SCALE GENOMIC DNA]</scope>
    <source>
        <strain evidence="2">0111107301</strain>
        <tissue evidence="2">Whole body</tissue>
    </source>
</reference>
<dbReference type="AlphaFoldDB" id="A0A0M8ZT56"/>
<feature type="compositionally biased region" description="Basic residues" evidence="1">
    <location>
        <begin position="409"/>
        <end position="422"/>
    </location>
</feature>
<feature type="compositionally biased region" description="Polar residues" evidence="1">
    <location>
        <begin position="194"/>
        <end position="205"/>
    </location>
</feature>
<evidence type="ECO:0000313" key="3">
    <source>
        <dbReference type="Proteomes" id="UP000053105"/>
    </source>
</evidence>
<feature type="compositionally biased region" description="Polar residues" evidence="1">
    <location>
        <begin position="424"/>
        <end position="434"/>
    </location>
</feature>